<comment type="similarity">
    <text evidence="1">Belongs to the UPF0213 family.</text>
</comment>
<evidence type="ECO:0000313" key="8">
    <source>
        <dbReference type="EMBL" id="TCJ19381.1"/>
    </source>
</evidence>
<dbReference type="EMBL" id="SJZI01000002">
    <property type="protein sequence ID" value="TCJ19380.1"/>
    <property type="molecule type" value="Genomic_DNA"/>
</dbReference>
<evidence type="ECO:0000313" key="4">
    <source>
        <dbReference type="EMBL" id="TCJ13814.1"/>
    </source>
</evidence>
<protein>
    <submittedName>
        <fullName evidence="6">GIY-YIG nuclease family protein</fullName>
    </submittedName>
</protein>
<dbReference type="RefSeq" id="WP_131446651.1">
    <property type="nucleotide sequence ID" value="NZ_SJZI01000043.1"/>
</dbReference>
<dbReference type="EMBL" id="SJZI01000002">
    <property type="protein sequence ID" value="TCJ19382.1"/>
    <property type="molecule type" value="Genomic_DNA"/>
</dbReference>
<comment type="caution">
    <text evidence="6">The sequence shown here is derived from an EMBL/GenBank/DDBJ whole genome shotgun (WGS) entry which is preliminary data.</text>
</comment>
<dbReference type="EMBL" id="SJZI01000002">
    <property type="protein sequence ID" value="TCJ19379.1"/>
    <property type="molecule type" value="Genomic_DNA"/>
</dbReference>
<dbReference type="Gene3D" id="3.40.1440.10">
    <property type="entry name" value="GIY-YIG endonuclease"/>
    <property type="match status" value="1"/>
</dbReference>
<dbReference type="EMBL" id="SJZI01000002">
    <property type="protein sequence ID" value="TCJ19378.1"/>
    <property type="molecule type" value="Genomic_DNA"/>
</dbReference>
<dbReference type="PROSITE" id="PS50164">
    <property type="entry name" value="GIY_YIG"/>
    <property type="match status" value="1"/>
</dbReference>
<evidence type="ECO:0000313" key="6">
    <source>
        <dbReference type="EMBL" id="TCJ19379.1"/>
    </source>
</evidence>
<evidence type="ECO:0000256" key="1">
    <source>
        <dbReference type="ARBA" id="ARBA00007435"/>
    </source>
</evidence>
<evidence type="ECO:0000313" key="9">
    <source>
        <dbReference type="EMBL" id="TCJ19382.1"/>
    </source>
</evidence>
<sequence>MPCHFYILYSTQRDRYYIGHTGDTLEQRLRRHLSGHKGFTGAQADWTIVYSEEFENKVDAYAREREIKSWKSRKRIELLIKSRR</sequence>
<dbReference type="OrthoDB" id="1495241at2"/>
<organism evidence="6 10">
    <name type="scientific">Flaviaesturariibacter flavus</name>
    <dbReference type="NCBI Taxonomy" id="2502780"/>
    <lineage>
        <taxon>Bacteria</taxon>
        <taxon>Pseudomonadati</taxon>
        <taxon>Bacteroidota</taxon>
        <taxon>Chitinophagia</taxon>
        <taxon>Chitinophagales</taxon>
        <taxon>Chitinophagaceae</taxon>
        <taxon>Flaviaestuariibacter</taxon>
    </lineage>
</organism>
<dbReference type="CDD" id="cd10449">
    <property type="entry name" value="GIY-YIG_SLX1_like"/>
    <property type="match status" value="1"/>
</dbReference>
<evidence type="ECO:0000259" key="2">
    <source>
        <dbReference type="PROSITE" id="PS50164"/>
    </source>
</evidence>
<feature type="domain" description="GIY-YIG" evidence="2">
    <location>
        <begin position="1"/>
        <end position="78"/>
    </location>
</feature>
<keyword evidence="10" id="KW-1185">Reference proteome</keyword>
<reference evidence="6 10" key="1">
    <citation type="submission" date="2019-03" db="EMBL/GenBank/DDBJ databases">
        <authorList>
            <person name="Kim M.K.M."/>
        </authorList>
    </citation>
    <scope>NUCLEOTIDE SEQUENCE [LARGE SCALE GENOMIC DNA]</scope>
    <source>
        <strain evidence="6 10">17J68-12</strain>
    </source>
</reference>
<dbReference type="EMBL" id="SJZI01000002">
    <property type="protein sequence ID" value="TCJ19381.1"/>
    <property type="molecule type" value="Genomic_DNA"/>
</dbReference>
<evidence type="ECO:0000313" key="7">
    <source>
        <dbReference type="EMBL" id="TCJ19380.1"/>
    </source>
</evidence>
<dbReference type="AlphaFoldDB" id="A0A4R1BP66"/>
<dbReference type="InterPro" id="IPR035901">
    <property type="entry name" value="GIY-YIG_endonuc_sf"/>
</dbReference>
<dbReference type="EMBL" id="SJZI01000043">
    <property type="protein sequence ID" value="TCJ13813.1"/>
    <property type="molecule type" value="Genomic_DNA"/>
</dbReference>
<dbReference type="InterPro" id="IPR000305">
    <property type="entry name" value="GIY-YIG_endonuc"/>
</dbReference>
<evidence type="ECO:0000313" key="3">
    <source>
        <dbReference type="EMBL" id="TCJ13813.1"/>
    </source>
</evidence>
<dbReference type="PANTHER" id="PTHR34477">
    <property type="entry name" value="UPF0213 PROTEIN YHBQ"/>
    <property type="match status" value="1"/>
</dbReference>
<dbReference type="SUPFAM" id="SSF82771">
    <property type="entry name" value="GIY-YIG endonuclease"/>
    <property type="match status" value="1"/>
</dbReference>
<proteinExistence type="inferred from homology"/>
<evidence type="ECO:0000313" key="5">
    <source>
        <dbReference type="EMBL" id="TCJ19378.1"/>
    </source>
</evidence>
<dbReference type="InterPro" id="IPR050190">
    <property type="entry name" value="UPF0213_domain"/>
</dbReference>
<evidence type="ECO:0000313" key="10">
    <source>
        <dbReference type="Proteomes" id="UP000295334"/>
    </source>
</evidence>
<name>A0A4R1BP66_9BACT</name>
<accession>A0A4R1BP66</accession>
<dbReference type="Pfam" id="PF01541">
    <property type="entry name" value="GIY-YIG"/>
    <property type="match status" value="1"/>
</dbReference>
<dbReference type="Proteomes" id="UP000295334">
    <property type="component" value="Unassembled WGS sequence"/>
</dbReference>
<gene>
    <name evidence="5" type="ORF">EPD60_02900</name>
    <name evidence="6" type="ORF">EPD60_02905</name>
    <name evidence="7" type="ORF">EPD60_02910</name>
    <name evidence="8" type="ORF">EPD60_02915</name>
    <name evidence="9" type="ORF">EPD60_02920</name>
    <name evidence="3" type="ORF">EPD60_12025</name>
    <name evidence="4" type="ORF">EPD60_12030</name>
</gene>
<dbReference type="PANTHER" id="PTHR34477:SF1">
    <property type="entry name" value="UPF0213 PROTEIN YHBQ"/>
    <property type="match status" value="1"/>
</dbReference>
<dbReference type="EMBL" id="SJZI01000043">
    <property type="protein sequence ID" value="TCJ13814.1"/>
    <property type="molecule type" value="Genomic_DNA"/>
</dbReference>